<reference evidence="12" key="3">
    <citation type="submission" date="2020-01" db="EMBL/GenBank/DDBJ databases">
        <authorList>
            <person name="Perkins V."/>
            <person name="Lessard M.-H."/>
            <person name="Dugat-Bony E."/>
            <person name="Frenette M."/>
            <person name="Labrie S."/>
        </authorList>
    </citation>
    <scope>NUCLEOTIDE SEQUENCE</scope>
    <source>
        <strain evidence="12">LMA-70</strain>
    </source>
</reference>
<evidence type="ECO:0000256" key="6">
    <source>
        <dbReference type="ARBA" id="ARBA00022676"/>
    </source>
</evidence>
<dbReference type="InterPro" id="IPR050054">
    <property type="entry name" value="UPRTase/APRTase"/>
</dbReference>
<dbReference type="PANTHER" id="PTHR32315">
    <property type="entry name" value="ADENINE PHOSPHORIBOSYLTRANSFERASE"/>
    <property type="match status" value="1"/>
</dbReference>
<protein>
    <recommendedName>
        <fullName evidence="4">uracil phosphoribosyltransferase</fullName>
        <ecNumber evidence="4">2.4.2.9</ecNumber>
    </recommendedName>
</protein>
<dbReference type="EMBL" id="QQZK01000008">
    <property type="protein sequence ID" value="KAF5104412.1"/>
    <property type="molecule type" value="Genomic_DNA"/>
</dbReference>
<keyword evidence="7" id="KW-0808">Transferase</keyword>
<evidence type="ECO:0000256" key="2">
    <source>
        <dbReference type="ARBA" id="ARBA00005180"/>
    </source>
</evidence>
<evidence type="ECO:0000256" key="1">
    <source>
        <dbReference type="ARBA" id="ARBA00001946"/>
    </source>
</evidence>
<dbReference type="OrthoDB" id="10257085at2759"/>
<dbReference type="NCBIfam" id="NF001097">
    <property type="entry name" value="PRK00129.1"/>
    <property type="match status" value="1"/>
</dbReference>
<dbReference type="Proteomes" id="UP000750522">
    <property type="component" value="Unassembled WGS sequence"/>
</dbReference>
<keyword evidence="5" id="KW-0021">Allosteric enzyme</keyword>
<evidence type="ECO:0000256" key="7">
    <source>
        <dbReference type="ARBA" id="ARBA00022679"/>
    </source>
</evidence>
<name>A0A0J9X6V1_GEOCN</name>
<dbReference type="InterPro" id="IPR000836">
    <property type="entry name" value="PRTase_dom"/>
</dbReference>
<keyword evidence="8" id="KW-0547">Nucleotide-binding</keyword>
<evidence type="ECO:0000313" key="13">
    <source>
        <dbReference type="Proteomes" id="UP000242525"/>
    </source>
</evidence>
<dbReference type="CDD" id="cd06223">
    <property type="entry name" value="PRTases_typeI"/>
    <property type="match status" value="1"/>
</dbReference>
<comment type="similarity">
    <text evidence="3">Belongs to the UPRTase family.</text>
</comment>
<keyword evidence="6 11" id="KW-0328">Glycosyltransferase</keyword>
<dbReference type="GO" id="GO:0005525">
    <property type="term" value="F:GTP binding"/>
    <property type="evidence" value="ECO:0007669"/>
    <property type="project" value="UniProtKB-KW"/>
</dbReference>
<keyword evidence="9" id="KW-0342">GTP-binding</keyword>
<proteinExistence type="inferred from homology"/>
<evidence type="ECO:0000256" key="4">
    <source>
        <dbReference type="ARBA" id="ARBA00011894"/>
    </source>
</evidence>
<dbReference type="Pfam" id="PF14681">
    <property type="entry name" value="UPRTase"/>
    <property type="match status" value="1"/>
</dbReference>
<comment type="pathway">
    <text evidence="2">Pyrimidine metabolism; UMP biosynthesis via salvage pathway; UMP from uracil: step 1/1.</text>
</comment>
<comment type="cofactor">
    <cofactor evidence="1">
        <name>Mg(2+)</name>
        <dbReference type="ChEBI" id="CHEBI:18420"/>
    </cofactor>
</comment>
<dbReference type="InterPro" id="IPR029057">
    <property type="entry name" value="PRTase-like"/>
</dbReference>
<dbReference type="AlphaFoldDB" id="A0A0J9X6V1"/>
<dbReference type="GO" id="GO:0004845">
    <property type="term" value="F:uracil phosphoribosyltransferase activity"/>
    <property type="evidence" value="ECO:0007669"/>
    <property type="project" value="UniProtKB-EC"/>
</dbReference>
<sequence length="223" mass="24403">MSLPSNVHVSSHPVLKQKFAQLRQKSSGRETRQLIHEISTILSVWVSSIEFKNDTSAASKTAISAAGAEFTLPSIVPADYVLIPVLRSGLGMVDSFLTFLPNSESPIYHLGIFREKISLQPVEYYNKLPTREVPFDIAFVLDPIIATGGTAEAVIQTLRDWGVKKIVFVSLLGSAQGLKRVIESDSGDLEIYIGEVDEQLSETGFILPGVGDLGDRLHNTHLD</sequence>
<accession>A0A0J9X6V1</accession>
<gene>
    <name evidence="11" type="ORF">BN980_GECA04s01330g</name>
    <name evidence="12" type="ORF">DV451_000647</name>
</gene>
<dbReference type="PANTHER" id="PTHR32315:SF4">
    <property type="entry name" value="URACIL PHOSPHORIBOSYLTRANSFERASE, CHLOROPLASTIC"/>
    <property type="match status" value="1"/>
</dbReference>
<feature type="domain" description="Phosphoribosyltransferase" evidence="10">
    <location>
        <begin position="9"/>
        <end position="220"/>
    </location>
</feature>
<evidence type="ECO:0000256" key="9">
    <source>
        <dbReference type="ARBA" id="ARBA00023134"/>
    </source>
</evidence>
<organism evidence="11 13">
    <name type="scientific">Geotrichum candidum</name>
    <name type="common">Oospora lactis</name>
    <name type="synonym">Dipodascus geotrichum</name>
    <dbReference type="NCBI Taxonomy" id="1173061"/>
    <lineage>
        <taxon>Eukaryota</taxon>
        <taxon>Fungi</taxon>
        <taxon>Dikarya</taxon>
        <taxon>Ascomycota</taxon>
        <taxon>Saccharomycotina</taxon>
        <taxon>Dipodascomycetes</taxon>
        <taxon>Dipodascales</taxon>
        <taxon>Dipodascaceae</taxon>
        <taxon>Geotrichum</taxon>
    </lineage>
</organism>
<dbReference type="EC" id="2.4.2.9" evidence="4"/>
<evidence type="ECO:0000256" key="8">
    <source>
        <dbReference type="ARBA" id="ARBA00022741"/>
    </source>
</evidence>
<evidence type="ECO:0000313" key="12">
    <source>
        <dbReference type="EMBL" id="KAF5104412.1"/>
    </source>
</evidence>
<dbReference type="SUPFAM" id="SSF53271">
    <property type="entry name" value="PRTase-like"/>
    <property type="match status" value="1"/>
</dbReference>
<comment type="caution">
    <text evidence="11">The sequence shown here is derived from an EMBL/GenBank/DDBJ whole genome shotgun (WGS) entry which is preliminary data.</text>
</comment>
<dbReference type="Gene3D" id="3.40.50.2020">
    <property type="match status" value="1"/>
</dbReference>
<keyword evidence="13" id="KW-1185">Reference proteome</keyword>
<evidence type="ECO:0000313" key="11">
    <source>
        <dbReference type="EMBL" id="CDO52901.1"/>
    </source>
</evidence>
<evidence type="ECO:0000256" key="3">
    <source>
        <dbReference type="ARBA" id="ARBA00009516"/>
    </source>
</evidence>
<evidence type="ECO:0000256" key="5">
    <source>
        <dbReference type="ARBA" id="ARBA00022533"/>
    </source>
</evidence>
<dbReference type="STRING" id="1173061.A0A0J9X6V1"/>
<dbReference type="EMBL" id="CCBN010000004">
    <property type="protein sequence ID" value="CDO52901.1"/>
    <property type="molecule type" value="Genomic_DNA"/>
</dbReference>
<evidence type="ECO:0000259" key="10">
    <source>
        <dbReference type="Pfam" id="PF14681"/>
    </source>
</evidence>
<dbReference type="Proteomes" id="UP000242525">
    <property type="component" value="Unassembled WGS sequence"/>
</dbReference>
<reference evidence="12" key="2">
    <citation type="journal article" date="2020" name="Front. Microbiol.">
        <title>Phenotypic and Genetic Characterization of the Cheese Ripening Yeast Geotrichum candidum.</title>
        <authorList>
            <person name="Perkins V."/>
            <person name="Vignola S."/>
            <person name="Lessard M.H."/>
            <person name="Plante P.L."/>
            <person name="Corbeil J."/>
            <person name="Dugat-Bony E."/>
            <person name="Frenette M."/>
            <person name="Labrie S."/>
        </authorList>
    </citation>
    <scope>NUCLEOTIDE SEQUENCE</scope>
    <source>
        <strain evidence="12">LMA-70</strain>
    </source>
</reference>
<reference evidence="11 13" key="1">
    <citation type="submission" date="2014-03" db="EMBL/GenBank/DDBJ databases">
        <authorList>
            <person name="Casaregola S."/>
        </authorList>
    </citation>
    <scope>NUCLEOTIDE SEQUENCE [LARGE SCALE GENOMIC DNA]</scope>
    <source>
        <strain evidence="11 13">CLIB 918</strain>
    </source>
</reference>